<dbReference type="InterPro" id="IPR027417">
    <property type="entry name" value="P-loop_NTPase"/>
</dbReference>
<dbReference type="Gene3D" id="3.40.50.300">
    <property type="entry name" value="P-loop containing nucleotide triphosphate hydrolases"/>
    <property type="match status" value="1"/>
</dbReference>
<protein>
    <submittedName>
        <fullName evidence="1">ATP-binding protein</fullName>
    </submittedName>
</protein>
<evidence type="ECO:0000313" key="2">
    <source>
        <dbReference type="Proteomes" id="UP000297535"/>
    </source>
</evidence>
<dbReference type="GO" id="GO:0005524">
    <property type="term" value="F:ATP binding"/>
    <property type="evidence" value="ECO:0007669"/>
    <property type="project" value="UniProtKB-KW"/>
</dbReference>
<dbReference type="EMBL" id="SRLB01000043">
    <property type="protein sequence ID" value="TGD94579.1"/>
    <property type="molecule type" value="Genomic_DNA"/>
</dbReference>
<accession>A0A4Z0NEB9</accession>
<dbReference type="SUPFAM" id="SSF52540">
    <property type="entry name" value="P-loop containing nucleoside triphosphate hydrolases"/>
    <property type="match status" value="1"/>
</dbReference>
<keyword evidence="1" id="KW-0547">Nucleotide-binding</keyword>
<comment type="caution">
    <text evidence="1">The sequence shown here is derived from an EMBL/GenBank/DDBJ whole genome shotgun (WGS) entry which is preliminary data.</text>
</comment>
<dbReference type="SUPFAM" id="SSF48371">
    <property type="entry name" value="ARM repeat"/>
    <property type="match status" value="1"/>
</dbReference>
<dbReference type="Proteomes" id="UP000297535">
    <property type="component" value="Unassembled WGS sequence"/>
</dbReference>
<dbReference type="OrthoDB" id="5526504at2"/>
<keyword evidence="1" id="KW-0067">ATP-binding</keyword>
<reference evidence="1 2" key="1">
    <citation type="submission" date="2019-04" db="EMBL/GenBank/DDBJ databases">
        <authorList>
            <person name="Feng G."/>
            <person name="Zhu H."/>
        </authorList>
    </citation>
    <scope>NUCLEOTIDE SEQUENCE [LARGE SCALE GENOMIC DNA]</scope>
    <source>
        <strain evidence="1 2">6HR-1</strain>
    </source>
</reference>
<organism evidence="1 2">
    <name type="scientific">Methylobacterium nonmethylotrophicum</name>
    <dbReference type="NCBI Taxonomy" id="1141884"/>
    <lineage>
        <taxon>Bacteria</taxon>
        <taxon>Pseudomonadati</taxon>
        <taxon>Pseudomonadota</taxon>
        <taxon>Alphaproteobacteria</taxon>
        <taxon>Hyphomicrobiales</taxon>
        <taxon>Methylobacteriaceae</taxon>
        <taxon>Methylobacterium</taxon>
    </lineage>
</organism>
<proteinExistence type="predicted"/>
<sequence length="1655" mass="181504">MTEFTGGFDFSCSFAAGFLLHSPTMSKTKHVKSKTKAPRTLATGGGNATASGVNFQQSFGALLGVWMLAETPIDPRLQLGNATVTSIRMETEAPLDDAFATTSNGGIICSQAKNTLSMSNILASEFGKTVDQIVRQWRLCHYGAGDLGWNRPLDQNKDRLVIVVGPGSPVTTRVNLAKGLEARRQPGAPVLTAAETKALNQFDTCVRLAWAASSPGELLTEDIQRSISRLTYIYTIDPEGADRAAWIATLAPVFDKAADAPTGFNLLERIAGDLMSGRRGRTLPTLRADLMARGARLAARPEFCKDVAALTTYSLQTEQILASLEVVEAETGVPVGITRYCQAAVNAAALGGNLLLIGEPGAGKSAVINALSRALRKQGHDVVQLAVDRFSVESLEGLSRALELEHELPAVLSAWDGLERAFLLIDALDASRGGSGEAAFKRLIEAIVELNGRWTIVASIRTFDLRLGHNFRALFKGTPPDKTLQDDGLANVRHIQIPPWSEAEFAEILARAPRLADVLKHSSARLCELAMVPFNTRLLANLVATGAVSQDFNLIDSQVSLLNLYWDRRVRGHGVAAEICLRIVVEEMVATRALRAQRLKVATANPNILDTLTGEGVLVVTNGERSVQFRHHVLFDYVASRVFLDPDAVITGSATFPKTEGLGLVLAPAMGFLLQSLWTEGVDHKRFWTAVSNLLGVRDCDPIIRSVAARIAAELPVTAEDVEAFAAMINAGSPTTIAALPHVAGAVAVRMEDESGVALAPWVHLELRLSTKPADIAGVLRMMAFMLIDRVKEPALRADLGSAVRALLAYGYTLEESQILATPGIGFVADTLATDVEASVALLRQALSKDRFDRFAPQEVPALARKIELIAPISPRFAAEVYECAFAGQVTEDRQTSLSGSRILNLTSNARQDFQLAQWSLKEYFPHFLVASPVEATEALLLAIEGYVARAHPLSEDLEELSITVEEAVARLQPDYSHIWAHDPDPDHPDEAEKLLSQFLTWLKTGDETSVLAAVNFMLSRCRLAVFWSRLFMAGATRGGALAQRLRAYAVHSSFLITHDTRKDAIDLLALQYHEISEAERRAIETELLEWSFSEYINPEAAKESFLQRLFGTIGMDSLATEAARAVVASMPESGATNNRLVSISVGYADNSDDYRWLNQEAKANPAIHEAIADLDLVREQLRLEVGDNEPPVDPDAALDALGRLGRRLTNGAISDRNLLHRAEGLFAQGVHKLINSDHIGASTLPETVTQLVEWIEVASRFDNPEVDSDTEKKFEEFRSWGSPSARIEAAEAALDLCLKRPEVYLGLKSLIDRTLSDPHPAVRMNAAVHLVRIWEIDREGFWTRATRFVETETNRSVLDSFICSTLDRVQWDDAAREVADLVLPLIKRFSASDSHNNSIRQHINQLTLQFWFRFGFEDAAEHVRAWFAQAVDNAEEVGVAIQWLRPAFTVGLRTEDKTEFAAQRPLALKLLAQAVMQAGQALDHYETLSAPDEADTARARQALRIIDTACQQLYFSTGSFQDGDRNPAPLMMKSAAIFVHETAPILRQIGKYGGPHTIYYLIQLLEQLIVADAGGVFDLISTAVLQGGQQTGYQFEHMGAELIVKLVGRFLADHKEIFDGPHRRTALVDTLEVFVNAGWPSVRRLFYRLPELLY</sequence>
<name>A0A4Z0NEB9_9HYPH</name>
<dbReference type="InterPro" id="IPR016024">
    <property type="entry name" value="ARM-type_fold"/>
</dbReference>
<gene>
    <name evidence="1" type="ORF">EU555_32005</name>
</gene>
<dbReference type="RefSeq" id="WP_135419376.1">
    <property type="nucleotide sequence ID" value="NZ_SRLB01000043.1"/>
</dbReference>
<keyword evidence="2" id="KW-1185">Reference proteome</keyword>
<evidence type="ECO:0000313" key="1">
    <source>
        <dbReference type="EMBL" id="TGD94579.1"/>
    </source>
</evidence>